<sequence length="509" mass="56344">MKLTQVKNNIAALLIIPFIITSSCKKLDENLNSELNREEAKTLASKTTTFASLMQTVYLDMTVPFTDYAHHFGLQEATTDELVVPSRPSGWDDDGVWRKLYLHSWDANHPYLLAAFNSLNKVVYDAGNVLTFNPPSDVAAQARFLRAYSMYSILDLFGKFPYREPGSDLILLPKVYSGTEGINFIISEIETILPDLPATGAAYVPTKQAAYGFLARLYLNKGVYPDRSKPTFDKVNMDKVIANADNITGKSFDFYWNNFQPGNGDLSKEQIFTLQGVGGSRGLLIQYWWYASLIGSMTLPQGGGWNGFATTPDFYGSFSEGDIRKSYTDPVVKAKGGFNVGFLVGQQYGPSGAALPNTIITPNITTLQGETLYSGVRVVKYVPDYTNIGNPDNDFMFIRYADIQLMKAEALFRNGNVASALVIVNTLRAARSVTPGSLPPLTALTLDDLLAERGRELYWEGTRRPDLIRFGKFLNARLLKPASDNKYLVFAIPQTALLANANLTQNSGY</sequence>
<evidence type="ECO:0000259" key="6">
    <source>
        <dbReference type="Pfam" id="PF07980"/>
    </source>
</evidence>
<dbReference type="PROSITE" id="PS51257">
    <property type="entry name" value="PROKAR_LIPOPROTEIN"/>
    <property type="match status" value="1"/>
</dbReference>
<dbReference type="AlphaFoldDB" id="A0A1H9R282"/>
<protein>
    <submittedName>
        <fullName evidence="7">Starch-binding associating with outer membrane</fullName>
    </submittedName>
</protein>
<keyword evidence="5" id="KW-0998">Cell outer membrane</keyword>
<evidence type="ECO:0000256" key="4">
    <source>
        <dbReference type="ARBA" id="ARBA00023136"/>
    </source>
</evidence>
<dbReference type="InterPro" id="IPR011990">
    <property type="entry name" value="TPR-like_helical_dom_sf"/>
</dbReference>
<name>A0A1H9R282_9SPHI</name>
<dbReference type="OrthoDB" id="9783641at2"/>
<proteinExistence type="inferred from homology"/>
<evidence type="ECO:0000256" key="2">
    <source>
        <dbReference type="ARBA" id="ARBA00006275"/>
    </source>
</evidence>
<evidence type="ECO:0000256" key="5">
    <source>
        <dbReference type="ARBA" id="ARBA00023237"/>
    </source>
</evidence>
<keyword evidence="8" id="KW-1185">Reference proteome</keyword>
<evidence type="ECO:0000313" key="7">
    <source>
        <dbReference type="EMBL" id="SER66717.1"/>
    </source>
</evidence>
<dbReference type="RefSeq" id="WP_090884706.1">
    <property type="nucleotide sequence ID" value="NZ_FOGG01000013.1"/>
</dbReference>
<gene>
    <name evidence="7" type="ORF">SAMN04488023_11393</name>
</gene>
<organism evidence="7 8">
    <name type="scientific">Pedobacter rhizosphaerae</name>
    <dbReference type="NCBI Taxonomy" id="390241"/>
    <lineage>
        <taxon>Bacteria</taxon>
        <taxon>Pseudomonadati</taxon>
        <taxon>Bacteroidota</taxon>
        <taxon>Sphingobacteriia</taxon>
        <taxon>Sphingobacteriales</taxon>
        <taxon>Sphingobacteriaceae</taxon>
        <taxon>Pedobacter</taxon>
    </lineage>
</organism>
<evidence type="ECO:0000313" key="8">
    <source>
        <dbReference type="Proteomes" id="UP000199572"/>
    </source>
</evidence>
<dbReference type="GO" id="GO:0009279">
    <property type="term" value="C:cell outer membrane"/>
    <property type="evidence" value="ECO:0007669"/>
    <property type="project" value="UniProtKB-SubCell"/>
</dbReference>
<keyword evidence="4" id="KW-0472">Membrane</keyword>
<keyword evidence="3" id="KW-0732">Signal</keyword>
<evidence type="ECO:0000256" key="3">
    <source>
        <dbReference type="ARBA" id="ARBA00022729"/>
    </source>
</evidence>
<dbReference type="STRING" id="390241.SAMN04488023_11393"/>
<dbReference type="InterPro" id="IPR012944">
    <property type="entry name" value="SusD_RagB_dom"/>
</dbReference>
<evidence type="ECO:0000256" key="1">
    <source>
        <dbReference type="ARBA" id="ARBA00004442"/>
    </source>
</evidence>
<dbReference type="SUPFAM" id="SSF48452">
    <property type="entry name" value="TPR-like"/>
    <property type="match status" value="1"/>
</dbReference>
<dbReference type="Proteomes" id="UP000199572">
    <property type="component" value="Unassembled WGS sequence"/>
</dbReference>
<accession>A0A1H9R282</accession>
<comment type="similarity">
    <text evidence="2">Belongs to the SusD family.</text>
</comment>
<dbReference type="EMBL" id="FOGG01000013">
    <property type="protein sequence ID" value="SER66717.1"/>
    <property type="molecule type" value="Genomic_DNA"/>
</dbReference>
<reference evidence="7 8" key="1">
    <citation type="submission" date="2016-10" db="EMBL/GenBank/DDBJ databases">
        <authorList>
            <person name="de Groot N.N."/>
        </authorList>
    </citation>
    <scope>NUCLEOTIDE SEQUENCE [LARGE SCALE GENOMIC DNA]</scope>
    <source>
        <strain evidence="7 8">DSM 18610</strain>
    </source>
</reference>
<feature type="domain" description="RagB/SusD" evidence="6">
    <location>
        <begin position="370"/>
        <end position="476"/>
    </location>
</feature>
<comment type="subcellular location">
    <subcellularLocation>
        <location evidence="1">Cell outer membrane</location>
    </subcellularLocation>
</comment>
<dbReference type="Pfam" id="PF07980">
    <property type="entry name" value="SusD_RagB"/>
    <property type="match status" value="1"/>
</dbReference>
<dbReference type="Gene3D" id="1.25.40.390">
    <property type="match status" value="1"/>
</dbReference>